<dbReference type="SMART" id="SM00490">
    <property type="entry name" value="HELICc"/>
    <property type="match status" value="1"/>
</dbReference>
<dbReference type="SMART" id="SM00487">
    <property type="entry name" value="DEXDc"/>
    <property type="match status" value="1"/>
</dbReference>
<gene>
    <name evidence="7" type="ORF">DN745_14015</name>
</gene>
<dbReference type="Pfam" id="PF03880">
    <property type="entry name" value="DbpA"/>
    <property type="match status" value="1"/>
</dbReference>
<dbReference type="Gene3D" id="3.30.70.330">
    <property type="match status" value="1"/>
</dbReference>
<dbReference type="PROSITE" id="PS51192">
    <property type="entry name" value="HELICASE_ATP_BIND_1"/>
    <property type="match status" value="1"/>
</dbReference>
<dbReference type="CDD" id="cd00268">
    <property type="entry name" value="DEADc"/>
    <property type="match status" value="1"/>
</dbReference>
<evidence type="ECO:0000313" key="7">
    <source>
        <dbReference type="EMBL" id="AWV90383.1"/>
    </source>
</evidence>
<evidence type="ECO:0000256" key="3">
    <source>
        <dbReference type="ARBA" id="ARBA00022806"/>
    </source>
</evidence>
<organism evidence="7 8">
    <name type="scientific">Bradymonas sediminis</name>
    <dbReference type="NCBI Taxonomy" id="1548548"/>
    <lineage>
        <taxon>Bacteria</taxon>
        <taxon>Deltaproteobacteria</taxon>
        <taxon>Bradymonadales</taxon>
        <taxon>Bradymonadaceae</taxon>
        <taxon>Bradymonas</taxon>
    </lineage>
</organism>
<reference evidence="7 8" key="1">
    <citation type="submission" date="2018-06" db="EMBL/GenBank/DDBJ databases">
        <title>Lujinxingia sediminis gen. nov. sp. nov., a new facultative anaerobic member of the class Deltaproteobacteria, and proposal of Lujinxingaceae fam. nov.</title>
        <authorList>
            <person name="Guo L.-Y."/>
            <person name="Li C.-M."/>
            <person name="Wang S."/>
            <person name="Du Z.-J."/>
        </authorList>
    </citation>
    <scope>NUCLEOTIDE SEQUENCE [LARGE SCALE GENOMIC DNA]</scope>
    <source>
        <strain evidence="7 8">FA350</strain>
    </source>
</reference>
<keyword evidence="4 6" id="KW-0067">ATP-binding</keyword>
<dbReference type="GO" id="GO:0003724">
    <property type="term" value="F:RNA helicase activity"/>
    <property type="evidence" value="ECO:0007669"/>
    <property type="project" value="InterPro"/>
</dbReference>
<dbReference type="InterPro" id="IPR000629">
    <property type="entry name" value="RNA-helicase_DEAD-box_CS"/>
</dbReference>
<sequence length="463" mass="50551">MIFSDKTFRTLNLGPEWVENLDQLGYEKMTAIQAEALPMMLEGADVLGHASTGTGKTAAFGLALLRNIKPGGARPGALVLCPTRELAAQVTDNLRALARPLANTNIVTLCGGHPFSRQRESLGHGVDVVVGTPGRVLDHLRRETLDLSELSTLVLDEADRMLDMGFVHDVSEVADFAPASRQTLFFSATLTDAVRELSEEFQNDAKFVSVVSQEDAPEITQFLYHIAGVERIDALERVLARHKPESAIIFCNQRDTCDEVVHELEAAGHSARALHGGLEQRERDDMLLMFSNKSVRLLVATNVAARGLDVDEVDAVINYELPRDTKAFVHRIGRTARAGGEGLAISIIGHKDQKKIVELDEYFNGVEITRAGDLPDRFPDPKPADMMTIAIQGGRKDKLRPGDIVGALTGDMGFDGGTIGLISVRDRITFVAMHHAVAEKALARINRGKIKAKTFRAFMLGSE</sequence>
<evidence type="ECO:0000256" key="1">
    <source>
        <dbReference type="ARBA" id="ARBA00022741"/>
    </source>
</evidence>
<evidence type="ECO:0000256" key="6">
    <source>
        <dbReference type="RuleBase" id="RU000492"/>
    </source>
</evidence>
<dbReference type="PROSITE" id="PS51194">
    <property type="entry name" value="HELICASE_CTER"/>
    <property type="match status" value="1"/>
</dbReference>
<dbReference type="SUPFAM" id="SSF52540">
    <property type="entry name" value="P-loop containing nucleoside triphosphate hydrolases"/>
    <property type="match status" value="1"/>
</dbReference>
<dbReference type="Proteomes" id="UP000249799">
    <property type="component" value="Chromosome"/>
</dbReference>
<dbReference type="GO" id="GO:0003676">
    <property type="term" value="F:nucleic acid binding"/>
    <property type="evidence" value="ECO:0007669"/>
    <property type="project" value="InterPro"/>
</dbReference>
<evidence type="ECO:0000256" key="5">
    <source>
        <dbReference type="ARBA" id="ARBA00038437"/>
    </source>
</evidence>
<dbReference type="Gene3D" id="3.40.50.300">
    <property type="entry name" value="P-loop containing nucleotide triphosphate hydrolases"/>
    <property type="match status" value="2"/>
</dbReference>
<dbReference type="InterPro" id="IPR014014">
    <property type="entry name" value="RNA_helicase_DEAD_Q_motif"/>
</dbReference>
<dbReference type="AlphaFoldDB" id="A0A2Z4FN66"/>
<dbReference type="Pfam" id="PF00270">
    <property type="entry name" value="DEAD"/>
    <property type="match status" value="1"/>
</dbReference>
<dbReference type="PROSITE" id="PS00039">
    <property type="entry name" value="DEAD_ATP_HELICASE"/>
    <property type="match status" value="1"/>
</dbReference>
<dbReference type="PANTHER" id="PTHR47959">
    <property type="entry name" value="ATP-DEPENDENT RNA HELICASE RHLE-RELATED"/>
    <property type="match status" value="1"/>
</dbReference>
<dbReference type="GO" id="GO:0016787">
    <property type="term" value="F:hydrolase activity"/>
    <property type="evidence" value="ECO:0007669"/>
    <property type="project" value="UniProtKB-KW"/>
</dbReference>
<dbReference type="PANTHER" id="PTHR47959:SF1">
    <property type="entry name" value="ATP-DEPENDENT RNA HELICASE DBPA"/>
    <property type="match status" value="1"/>
</dbReference>
<name>A0A2Z4FN66_9DELT</name>
<keyword evidence="1 6" id="KW-0547">Nucleotide-binding</keyword>
<dbReference type="InterPro" id="IPR044742">
    <property type="entry name" value="DEAD/DEAH_RhlB"/>
</dbReference>
<dbReference type="InterPro" id="IPR027417">
    <property type="entry name" value="P-loop_NTPase"/>
</dbReference>
<dbReference type="GO" id="GO:0005524">
    <property type="term" value="F:ATP binding"/>
    <property type="evidence" value="ECO:0007669"/>
    <property type="project" value="UniProtKB-KW"/>
</dbReference>
<proteinExistence type="inferred from homology"/>
<dbReference type="RefSeq" id="WP_111335802.1">
    <property type="nucleotide sequence ID" value="NZ_CP030032.1"/>
</dbReference>
<evidence type="ECO:0000256" key="4">
    <source>
        <dbReference type="ARBA" id="ARBA00022840"/>
    </source>
</evidence>
<dbReference type="PROSITE" id="PS51195">
    <property type="entry name" value="Q_MOTIF"/>
    <property type="match status" value="1"/>
</dbReference>
<keyword evidence="3 6" id="KW-0347">Helicase</keyword>
<dbReference type="InterPro" id="IPR012677">
    <property type="entry name" value="Nucleotide-bd_a/b_plait_sf"/>
</dbReference>
<evidence type="ECO:0000313" key="8">
    <source>
        <dbReference type="Proteomes" id="UP000249799"/>
    </source>
</evidence>
<protein>
    <submittedName>
        <fullName evidence="7">ATP-dependent RNA helicase DbpA</fullName>
    </submittedName>
</protein>
<dbReference type="InterPro" id="IPR001650">
    <property type="entry name" value="Helicase_C-like"/>
</dbReference>
<accession>A0A2Z4FN66</accession>
<dbReference type="InterPro" id="IPR011545">
    <property type="entry name" value="DEAD/DEAH_box_helicase_dom"/>
</dbReference>
<dbReference type="OrthoDB" id="9805696at2"/>
<keyword evidence="2 6" id="KW-0378">Hydrolase</keyword>
<comment type="similarity">
    <text evidence="5 6">Belongs to the DEAD box helicase family.</text>
</comment>
<dbReference type="Pfam" id="PF00271">
    <property type="entry name" value="Helicase_C"/>
    <property type="match status" value="1"/>
</dbReference>
<keyword evidence="8" id="KW-1185">Reference proteome</keyword>
<dbReference type="InterPro" id="IPR014001">
    <property type="entry name" value="Helicase_ATP-bd"/>
</dbReference>
<dbReference type="NCBIfam" id="NF008744">
    <property type="entry name" value="PRK11776.1"/>
    <property type="match status" value="1"/>
</dbReference>
<dbReference type="InterPro" id="IPR005580">
    <property type="entry name" value="DbpA/CsdA_RNA-bd_dom"/>
</dbReference>
<dbReference type="InterPro" id="IPR050079">
    <property type="entry name" value="DEAD_box_RNA_helicase"/>
</dbReference>
<evidence type="ECO:0000256" key="2">
    <source>
        <dbReference type="ARBA" id="ARBA00022801"/>
    </source>
</evidence>
<dbReference type="EMBL" id="CP030032">
    <property type="protein sequence ID" value="AWV90383.1"/>
    <property type="molecule type" value="Genomic_DNA"/>
</dbReference>
<dbReference type="KEGG" id="bsed:DN745_14015"/>
<dbReference type="GO" id="GO:0005829">
    <property type="term" value="C:cytosol"/>
    <property type="evidence" value="ECO:0007669"/>
    <property type="project" value="TreeGrafter"/>
</dbReference>
<dbReference type="CDD" id="cd18787">
    <property type="entry name" value="SF2_C_DEAD"/>
    <property type="match status" value="1"/>
</dbReference>